<evidence type="ECO:0000313" key="1">
    <source>
        <dbReference type="EMBL" id="CTQ47729.1"/>
    </source>
</evidence>
<protein>
    <submittedName>
        <fullName evidence="1">Uncharacterized protein</fullName>
    </submittedName>
</protein>
<dbReference type="EMBL" id="CXST01000020">
    <property type="protein sequence ID" value="CTQ47729.1"/>
    <property type="molecule type" value="Genomic_DNA"/>
</dbReference>
<name>A0A0M6YE59_9HYPH</name>
<keyword evidence="2" id="KW-1185">Reference proteome</keyword>
<proteinExistence type="predicted"/>
<sequence length="181" mass="20447">MQQPAPPWERSAFRFQADRAVGQPIVPSCPKIVAQDAPGDTIDHQVVRHKQKQTRLHLTTVKPDGTEHLASRKRQGLNCGGMLFFQKIFQPVFIFDLTQADVLDRENVGELGNRSNLHRRRSLVRSSPQHPVSLDDCAQSCLQEFGICPFRKHQTGRLEKAVGGTTQFCKPAQDWRLQNGI</sequence>
<reference evidence="2" key="1">
    <citation type="submission" date="2015-07" db="EMBL/GenBank/DDBJ databases">
        <authorList>
            <person name="Rodrigo-Torres Lidia"/>
            <person name="Arahal R.David."/>
        </authorList>
    </citation>
    <scope>NUCLEOTIDE SEQUENCE [LARGE SCALE GENOMIC DNA]</scope>
    <source>
        <strain evidence="2">CECT 4801</strain>
    </source>
</reference>
<gene>
    <name evidence="1" type="ORF">LAL4801_06198</name>
</gene>
<dbReference type="AlphaFoldDB" id="A0A0M6YE59"/>
<organism evidence="1 2">
    <name type="scientific">Roseibium aggregatum</name>
    <dbReference type="NCBI Taxonomy" id="187304"/>
    <lineage>
        <taxon>Bacteria</taxon>
        <taxon>Pseudomonadati</taxon>
        <taxon>Pseudomonadota</taxon>
        <taxon>Alphaproteobacteria</taxon>
        <taxon>Hyphomicrobiales</taxon>
        <taxon>Stappiaceae</taxon>
        <taxon>Roseibium</taxon>
    </lineage>
</organism>
<accession>A0A0M6YE59</accession>
<evidence type="ECO:0000313" key="2">
    <source>
        <dbReference type="Proteomes" id="UP000048926"/>
    </source>
</evidence>
<dbReference type="Proteomes" id="UP000048926">
    <property type="component" value="Unassembled WGS sequence"/>
</dbReference>